<comment type="caution">
    <text evidence="3">The sequence shown here is derived from an EMBL/GenBank/DDBJ whole genome shotgun (WGS) entry which is preliminary data.</text>
</comment>
<dbReference type="Gene3D" id="1.10.510.10">
    <property type="entry name" value="Transferase(Phosphotransferase) domain 1"/>
    <property type="match status" value="1"/>
</dbReference>
<dbReference type="InterPro" id="IPR052751">
    <property type="entry name" value="Plant_MAPKKK"/>
</dbReference>
<feature type="binding site" evidence="1">
    <location>
        <position position="46"/>
    </location>
    <ligand>
        <name>ATP</name>
        <dbReference type="ChEBI" id="CHEBI:30616"/>
    </ligand>
</feature>
<dbReference type="EMBL" id="JBJUIK010000004">
    <property type="protein sequence ID" value="KAL3528995.1"/>
    <property type="molecule type" value="Genomic_DNA"/>
</dbReference>
<feature type="domain" description="Protein kinase" evidence="2">
    <location>
        <begin position="10"/>
        <end position="126"/>
    </location>
</feature>
<dbReference type="AlphaFoldDB" id="A0ABD3AB05"/>
<protein>
    <recommendedName>
        <fullName evidence="2">Protein kinase domain-containing protein</fullName>
    </recommendedName>
</protein>
<name>A0ABD3AB05_9GENT</name>
<sequence length="126" mass="13620">MNKYGDGVAWKRGGILGKGSFGSVYLAKLKNPISKYSYFPSIMAVKSAEVSVSSSIQKERQVLSNLKSCPNIIQCFGEETTTGENGVMVFNLLLEYGSGGTLSEKIKKSGGKGLSEFEFQVLTSPY</sequence>
<gene>
    <name evidence="3" type="ORF">ACH5RR_008317</name>
</gene>
<evidence type="ECO:0000259" key="2">
    <source>
        <dbReference type="PROSITE" id="PS50011"/>
    </source>
</evidence>
<dbReference type="PANTHER" id="PTHR48011:SF103">
    <property type="entry name" value="MITOGEN-ACTIVATED PROTEIN KINASE KINASE KINASE YODA-LIKE"/>
    <property type="match status" value="1"/>
</dbReference>
<evidence type="ECO:0000256" key="1">
    <source>
        <dbReference type="PROSITE-ProRule" id="PRU10141"/>
    </source>
</evidence>
<keyword evidence="1" id="KW-0067">ATP-binding</keyword>
<accession>A0ABD3AB05</accession>
<dbReference type="GO" id="GO:0005524">
    <property type="term" value="F:ATP binding"/>
    <property type="evidence" value="ECO:0007669"/>
    <property type="project" value="UniProtKB-UniRule"/>
</dbReference>
<dbReference type="SUPFAM" id="SSF56112">
    <property type="entry name" value="Protein kinase-like (PK-like)"/>
    <property type="match status" value="1"/>
</dbReference>
<keyword evidence="1" id="KW-0547">Nucleotide-binding</keyword>
<dbReference type="InterPro" id="IPR017441">
    <property type="entry name" value="Protein_kinase_ATP_BS"/>
</dbReference>
<keyword evidence="4" id="KW-1185">Reference proteome</keyword>
<dbReference type="InterPro" id="IPR000719">
    <property type="entry name" value="Prot_kinase_dom"/>
</dbReference>
<dbReference type="Pfam" id="PF00069">
    <property type="entry name" value="Pkinase"/>
    <property type="match status" value="1"/>
</dbReference>
<dbReference type="InterPro" id="IPR011009">
    <property type="entry name" value="Kinase-like_dom_sf"/>
</dbReference>
<dbReference type="PROSITE" id="PS50011">
    <property type="entry name" value="PROTEIN_KINASE_DOM"/>
    <property type="match status" value="1"/>
</dbReference>
<evidence type="ECO:0000313" key="3">
    <source>
        <dbReference type="EMBL" id="KAL3528995.1"/>
    </source>
</evidence>
<dbReference type="Proteomes" id="UP001630127">
    <property type="component" value="Unassembled WGS sequence"/>
</dbReference>
<reference evidence="3 4" key="1">
    <citation type="submission" date="2024-11" db="EMBL/GenBank/DDBJ databases">
        <title>A near-complete genome assembly of Cinchona calisaya.</title>
        <authorList>
            <person name="Lian D.C."/>
            <person name="Zhao X.W."/>
            <person name="Wei L."/>
        </authorList>
    </citation>
    <scope>NUCLEOTIDE SEQUENCE [LARGE SCALE GENOMIC DNA]</scope>
    <source>
        <tissue evidence="3">Nenye</tissue>
    </source>
</reference>
<evidence type="ECO:0000313" key="4">
    <source>
        <dbReference type="Proteomes" id="UP001630127"/>
    </source>
</evidence>
<proteinExistence type="predicted"/>
<organism evidence="3 4">
    <name type="scientific">Cinchona calisaya</name>
    <dbReference type="NCBI Taxonomy" id="153742"/>
    <lineage>
        <taxon>Eukaryota</taxon>
        <taxon>Viridiplantae</taxon>
        <taxon>Streptophyta</taxon>
        <taxon>Embryophyta</taxon>
        <taxon>Tracheophyta</taxon>
        <taxon>Spermatophyta</taxon>
        <taxon>Magnoliopsida</taxon>
        <taxon>eudicotyledons</taxon>
        <taxon>Gunneridae</taxon>
        <taxon>Pentapetalae</taxon>
        <taxon>asterids</taxon>
        <taxon>lamiids</taxon>
        <taxon>Gentianales</taxon>
        <taxon>Rubiaceae</taxon>
        <taxon>Cinchonoideae</taxon>
        <taxon>Cinchoneae</taxon>
        <taxon>Cinchona</taxon>
    </lineage>
</organism>
<dbReference type="PROSITE" id="PS00107">
    <property type="entry name" value="PROTEIN_KINASE_ATP"/>
    <property type="match status" value="1"/>
</dbReference>
<dbReference type="PANTHER" id="PTHR48011">
    <property type="entry name" value="CCR4-NOT TRANSCRIPTIONAL COMPLEX SUBUNIT CAF120-RELATED"/>
    <property type="match status" value="1"/>
</dbReference>